<dbReference type="InterPro" id="IPR013783">
    <property type="entry name" value="Ig-like_fold"/>
</dbReference>
<reference evidence="2 3" key="1">
    <citation type="journal article" date="2014" name="PLoS Genet.">
        <title>Phylogenetically driven sequencing of extremely halophilic archaea reveals strategies for static and dynamic osmo-response.</title>
        <authorList>
            <person name="Becker E.A."/>
            <person name="Seitzer P.M."/>
            <person name="Tritt A."/>
            <person name="Larsen D."/>
            <person name="Krusor M."/>
            <person name="Yao A.I."/>
            <person name="Wu D."/>
            <person name="Madern D."/>
            <person name="Eisen J.A."/>
            <person name="Darling A.E."/>
            <person name="Facciotti M.T."/>
        </authorList>
    </citation>
    <scope>NUCLEOTIDE SEQUENCE [LARGE SCALE GENOMIC DNA]</scope>
    <source>
        <strain evidence="2 3">JCM 14624</strain>
    </source>
</reference>
<feature type="non-terminal residue" evidence="2">
    <location>
        <position position="469"/>
    </location>
</feature>
<dbReference type="Proteomes" id="UP000011560">
    <property type="component" value="Unassembled WGS sequence"/>
</dbReference>
<dbReference type="OrthoDB" id="103676at2157"/>
<evidence type="ECO:0000313" key="2">
    <source>
        <dbReference type="EMBL" id="ELZ10675.1"/>
    </source>
</evidence>
<keyword evidence="3" id="KW-1185">Reference proteome</keyword>
<gene>
    <name evidence="2" type="ORF">C479_07688</name>
</gene>
<dbReference type="InterPro" id="IPR011635">
    <property type="entry name" value="CARDB"/>
</dbReference>
<feature type="domain" description="CARDB" evidence="1">
    <location>
        <begin position="273"/>
        <end position="338"/>
    </location>
</feature>
<feature type="domain" description="CARDB" evidence="1">
    <location>
        <begin position="354"/>
        <end position="428"/>
    </location>
</feature>
<dbReference type="Pfam" id="PF07705">
    <property type="entry name" value="CARDB"/>
    <property type="match status" value="3"/>
</dbReference>
<dbReference type="STRING" id="1227490.C479_07688"/>
<dbReference type="AlphaFoldDB" id="M0BIJ3"/>
<sequence length="469" mass="47187">MSTARSRWLAIVLVTTVLLSAVAIGAAPALADDHEPPEVPAAYYGDVTIAGEPAPEGTLVTAVVGGEERGSIVVEEPGQFGGPTYDDEKLEVPGSADDSGEPVTFLVNGEEVEPASTVQWESGAHEEVSLDAGSDVAERDYDVSIDEAASTTVIRPGDNATIEAVVENTGDAAGPTELEFVIDGGPFENAVVDKQAVEVEPGDSKAVTFAIQLEEEGDYDATVDLVHFGSASTTITLDEDAAPAPGPGLPPAPPDPGDANIQVTDADLSGDQIGVGGAVDITATLENLGGASGLHAVSLTVDGETVASDAISLDAGEEQSLTVTQSFDEPGEYAIAVDGVAAGTVTVGSVDVSVADASLDETDLDPGETAEVTGTVENAGTIAGNATVELLIDGEAVDRQSVSVGAGASTDVTFTHSFDAEGTFDVALNDANAGTVTVSGPDDDGMLPTPGFTPTITLVALLAVVALGR</sequence>
<dbReference type="Gene3D" id="2.60.40.10">
    <property type="entry name" value="Immunoglobulins"/>
    <property type="match status" value="3"/>
</dbReference>
<dbReference type="EMBL" id="AOIQ01000014">
    <property type="protein sequence ID" value="ELZ10675.1"/>
    <property type="molecule type" value="Genomic_DNA"/>
</dbReference>
<dbReference type="RefSeq" id="WP_007700361.1">
    <property type="nucleotide sequence ID" value="NZ_AOIQ01000014.1"/>
</dbReference>
<comment type="caution">
    <text evidence="2">The sequence shown here is derived from an EMBL/GenBank/DDBJ whole genome shotgun (WGS) entry which is preliminary data.</text>
</comment>
<evidence type="ECO:0000259" key="1">
    <source>
        <dbReference type="Pfam" id="PF07705"/>
    </source>
</evidence>
<protein>
    <recommendedName>
        <fullName evidence="1">CARDB domain-containing protein</fullName>
    </recommendedName>
</protein>
<evidence type="ECO:0000313" key="3">
    <source>
        <dbReference type="Proteomes" id="UP000011560"/>
    </source>
</evidence>
<name>M0BIJ3_9EURY</name>
<organism evidence="2 3">
    <name type="scientific">Halovivax asiaticus JCM 14624</name>
    <dbReference type="NCBI Taxonomy" id="1227490"/>
    <lineage>
        <taxon>Archaea</taxon>
        <taxon>Methanobacteriati</taxon>
        <taxon>Methanobacteriota</taxon>
        <taxon>Stenosarchaea group</taxon>
        <taxon>Halobacteria</taxon>
        <taxon>Halobacteriales</taxon>
        <taxon>Natrialbaceae</taxon>
        <taxon>Halovivax</taxon>
    </lineage>
</organism>
<accession>M0BIJ3</accession>
<feature type="domain" description="CARDB" evidence="1">
    <location>
        <begin position="142"/>
        <end position="223"/>
    </location>
</feature>
<proteinExistence type="predicted"/>